<comment type="caution">
    <text evidence="3">The sequence shown here is derived from an EMBL/GenBank/DDBJ whole genome shotgun (WGS) entry which is preliminary data.</text>
</comment>
<dbReference type="Proteomes" id="UP000284767">
    <property type="component" value="Unassembled WGS sequence"/>
</dbReference>
<protein>
    <recommendedName>
        <fullName evidence="8">Fap system outer membrane protein</fullName>
    </recommendedName>
</protein>
<evidence type="ECO:0000256" key="1">
    <source>
        <dbReference type="SAM" id="SignalP"/>
    </source>
</evidence>
<dbReference type="PROSITE" id="PS51257">
    <property type="entry name" value="PROKAR_LIPOPROTEIN"/>
    <property type="match status" value="1"/>
</dbReference>
<dbReference type="Proteomes" id="UP000045039">
    <property type="component" value="Unassembled WGS sequence"/>
</dbReference>
<evidence type="ECO:0000313" key="7">
    <source>
        <dbReference type="Proteomes" id="UP000284767"/>
    </source>
</evidence>
<evidence type="ECO:0000313" key="4">
    <source>
        <dbReference type="EMBL" id="RPM05858.1"/>
    </source>
</evidence>
<accession>A0A0F6UDW2</accession>
<gene>
    <name evidence="3" type="ORF">CAZ10_31065</name>
    <name evidence="4" type="ORF">IPC1295_28655</name>
    <name evidence="2" type="ORF">PAERUG_P19_London_7_VIM_2_05_10_02427</name>
</gene>
<keyword evidence="1" id="KW-0732">Signal</keyword>
<reference evidence="2" key="1">
    <citation type="submission" date="2015-06" db="EMBL/GenBank/DDBJ databases">
        <authorList>
            <person name="Radhakrishnan R."/>
            <person name="Underwood A."/>
            <person name="Al-Shahib A."/>
        </authorList>
    </citation>
    <scope>NUCLEOTIDE SEQUENCE</scope>
    <source>
        <strain evidence="2">P19_London_7_VIM_2_05_10</strain>
    </source>
</reference>
<dbReference type="EMBL" id="CVVU01000155">
    <property type="protein sequence ID" value="CRO75049.1"/>
    <property type="molecule type" value="Genomic_DNA"/>
</dbReference>
<reference evidence="5" key="2">
    <citation type="submission" date="2015-06" db="EMBL/GenBank/DDBJ databases">
        <authorList>
            <person name="Radhakrishnan Rajesh"/>
            <person name="Underwood Anthony"/>
            <person name="Al-Shahib Ali"/>
        </authorList>
    </citation>
    <scope>NUCLEOTIDE SEQUENCE [LARGE SCALE GENOMIC DNA]</scope>
    <source>
        <strain evidence="5">P19_London_7_VIM_2_05_10</strain>
    </source>
</reference>
<evidence type="ECO:0000313" key="3">
    <source>
        <dbReference type="EMBL" id="OTI55993.1"/>
    </source>
</evidence>
<evidence type="ECO:0000313" key="2">
    <source>
        <dbReference type="EMBL" id="CRO75049.1"/>
    </source>
</evidence>
<organism evidence="3 6">
    <name type="scientific">Pseudomonas aeruginosa</name>
    <dbReference type="NCBI Taxonomy" id="287"/>
    <lineage>
        <taxon>Bacteria</taxon>
        <taxon>Pseudomonadati</taxon>
        <taxon>Pseudomonadota</taxon>
        <taxon>Gammaproteobacteria</taxon>
        <taxon>Pseudomonadales</taxon>
        <taxon>Pseudomonadaceae</taxon>
        <taxon>Pseudomonas</taxon>
    </lineage>
</organism>
<evidence type="ECO:0000313" key="5">
    <source>
        <dbReference type="Proteomes" id="UP000045039"/>
    </source>
</evidence>
<feature type="chain" id="PRO_5015038713" description="Fap system outer membrane protein" evidence="1">
    <location>
        <begin position="28"/>
        <end position="250"/>
    </location>
</feature>
<feature type="signal peptide" evidence="1">
    <location>
        <begin position="1"/>
        <end position="27"/>
    </location>
</feature>
<dbReference type="AlphaFoldDB" id="A0A0F6UDW2"/>
<dbReference type="EMBL" id="NFFZ01000024">
    <property type="protein sequence ID" value="OTI55993.1"/>
    <property type="molecule type" value="Genomic_DNA"/>
</dbReference>
<dbReference type="EMBL" id="NSNE01000023">
    <property type="protein sequence ID" value="RPM05858.1"/>
    <property type="molecule type" value="Genomic_DNA"/>
</dbReference>
<sequence>MLREHAMYTHHCFVLACCLGAALPAPASDLFAPAELSDQELSQLRGRYVLPGRIVSFGVTMSSTWQNASGQVLGARVDLQVRQNLARPVLNVTLVDRPGDAPPPVAGNGQVLGGAGLAQTQGVSQSIRTAGDHNSASNGVSIEVRHGEAPPPLPGGTPLEGALALSGEAGTVKVTPNGGALQLAIQASGQGASLQSLGAGGLVQSVALSGNRNLVQNLAALEVMLKDRPGADPALNCAWEQLRALRPSGY</sequence>
<evidence type="ECO:0008006" key="8">
    <source>
        <dbReference type="Google" id="ProtNLM"/>
    </source>
</evidence>
<evidence type="ECO:0000313" key="6">
    <source>
        <dbReference type="Proteomes" id="UP000194857"/>
    </source>
</evidence>
<reference evidence="3 6" key="3">
    <citation type="submission" date="2017-05" db="EMBL/GenBank/DDBJ databases">
        <authorList>
            <person name="Song R."/>
            <person name="Chenine A.L."/>
            <person name="Ruprecht R.M."/>
        </authorList>
    </citation>
    <scope>NUCLEOTIDE SEQUENCE [LARGE SCALE GENOMIC DNA]</scope>
    <source>
        <strain evidence="3 6">S567_C10_BS</strain>
    </source>
</reference>
<dbReference type="Proteomes" id="UP000194857">
    <property type="component" value="Unassembled WGS sequence"/>
</dbReference>
<proteinExistence type="predicted"/>
<reference evidence="4 7" key="5">
    <citation type="submission" date="2019-01" db="EMBL/GenBank/DDBJ databases">
        <title>The Pseudomonas aeruginosa pan-genome provides new insights on its population structure, horizontal gene transfer and pathogenicity.</title>
        <authorList>
            <person name="Freschi L."/>
            <person name="Vincent A.T."/>
            <person name="Jeukens J."/>
            <person name="Emond-Rheault J.-G."/>
            <person name="Kukavica-Ibrulj I."/>
            <person name="Dupont M.-J."/>
            <person name="Charette S.J."/>
            <person name="Boyle B."/>
            <person name="Levesque R.C."/>
        </authorList>
    </citation>
    <scope>NUCLEOTIDE SEQUENCE [LARGE SCALE GENOMIC DNA]</scope>
    <source>
        <strain evidence="4 7">PA-W36</strain>
    </source>
</reference>
<name>A0A0F6UDW2_PSEAI</name>
<dbReference type="RefSeq" id="WP_003121981.1">
    <property type="nucleotide sequence ID" value="NZ_AP014839.1"/>
</dbReference>
<reference evidence="4 7" key="4">
    <citation type="submission" date="2017-08" db="EMBL/GenBank/DDBJ databases">
        <authorList>
            <person name="Feschi L."/>
            <person name="Jeukens J."/>
            <person name="Emond-Rheault J.-G."/>
            <person name="Kukavica-Ibrulj I."/>
            <person name="Boyle B."/>
            <person name="Levesque R.C."/>
        </authorList>
    </citation>
    <scope>NUCLEOTIDE SEQUENCE [LARGE SCALE GENOMIC DNA]</scope>
    <source>
        <strain evidence="4 7">PA-W36</strain>
    </source>
</reference>
<accession>A0A1S1BVN8</accession>